<dbReference type="GO" id="GO:0019706">
    <property type="term" value="F:protein-cysteine S-palmitoyltransferase activity"/>
    <property type="evidence" value="ECO:0007669"/>
    <property type="project" value="UniProtKB-EC"/>
</dbReference>
<reference evidence="13" key="1">
    <citation type="submission" date="2023-10" db="EMBL/GenBank/DDBJ databases">
        <authorList>
            <person name="Noh H."/>
        </authorList>
    </citation>
    <scope>NUCLEOTIDE SEQUENCE</scope>
    <source>
        <strain evidence="13">DUCC4014</strain>
    </source>
</reference>
<keyword evidence="3 10" id="KW-0812">Transmembrane</keyword>
<keyword evidence="7" id="KW-0449">Lipoprotein</keyword>
<feature type="transmembrane region" description="Helical" evidence="10">
    <location>
        <begin position="322"/>
        <end position="344"/>
    </location>
</feature>
<keyword evidence="4 10" id="KW-1133">Transmembrane helix</keyword>
<evidence type="ECO:0000256" key="3">
    <source>
        <dbReference type="ARBA" id="ARBA00022692"/>
    </source>
</evidence>
<dbReference type="EMBL" id="CP086715">
    <property type="protein sequence ID" value="WOO79744.1"/>
    <property type="molecule type" value="Genomic_DNA"/>
</dbReference>
<evidence type="ECO:0000256" key="2">
    <source>
        <dbReference type="ARBA" id="ARBA00022679"/>
    </source>
</evidence>
<dbReference type="EC" id="2.3.1.225" evidence="10"/>
<comment type="domain">
    <text evidence="10">The DHHC domain is required for palmitoyltransferase activity.</text>
</comment>
<feature type="region of interest" description="Disordered" evidence="11">
    <location>
        <begin position="486"/>
        <end position="533"/>
    </location>
</feature>
<comment type="catalytic activity">
    <reaction evidence="9 10">
        <text>L-cysteinyl-[protein] + hexadecanoyl-CoA = S-hexadecanoyl-L-cysteinyl-[protein] + CoA</text>
        <dbReference type="Rhea" id="RHEA:36683"/>
        <dbReference type="Rhea" id="RHEA-COMP:10131"/>
        <dbReference type="Rhea" id="RHEA-COMP:11032"/>
        <dbReference type="ChEBI" id="CHEBI:29950"/>
        <dbReference type="ChEBI" id="CHEBI:57287"/>
        <dbReference type="ChEBI" id="CHEBI:57379"/>
        <dbReference type="ChEBI" id="CHEBI:74151"/>
        <dbReference type="EC" id="2.3.1.225"/>
    </reaction>
</comment>
<evidence type="ECO:0000313" key="13">
    <source>
        <dbReference type="EMBL" id="WOO79744.1"/>
    </source>
</evidence>
<feature type="domain" description="Palmitoyltransferase DHHC" evidence="12">
    <location>
        <begin position="217"/>
        <end position="355"/>
    </location>
</feature>
<dbReference type="Proteomes" id="UP000827549">
    <property type="component" value="Chromosome 2"/>
</dbReference>
<evidence type="ECO:0000313" key="14">
    <source>
        <dbReference type="Proteomes" id="UP000827549"/>
    </source>
</evidence>
<feature type="compositionally biased region" description="Polar residues" evidence="11">
    <location>
        <begin position="516"/>
        <end position="525"/>
    </location>
</feature>
<organism evidence="13 14">
    <name type="scientific">Vanrija pseudolonga</name>
    <dbReference type="NCBI Taxonomy" id="143232"/>
    <lineage>
        <taxon>Eukaryota</taxon>
        <taxon>Fungi</taxon>
        <taxon>Dikarya</taxon>
        <taxon>Basidiomycota</taxon>
        <taxon>Agaricomycotina</taxon>
        <taxon>Tremellomycetes</taxon>
        <taxon>Trichosporonales</taxon>
        <taxon>Trichosporonaceae</taxon>
        <taxon>Vanrija</taxon>
    </lineage>
</organism>
<evidence type="ECO:0000256" key="5">
    <source>
        <dbReference type="ARBA" id="ARBA00023136"/>
    </source>
</evidence>
<proteinExistence type="inferred from homology"/>
<dbReference type="AlphaFoldDB" id="A0AAF0Y7S0"/>
<evidence type="ECO:0000256" key="6">
    <source>
        <dbReference type="ARBA" id="ARBA00023139"/>
    </source>
</evidence>
<evidence type="ECO:0000256" key="11">
    <source>
        <dbReference type="SAM" id="MobiDB-lite"/>
    </source>
</evidence>
<evidence type="ECO:0000256" key="7">
    <source>
        <dbReference type="ARBA" id="ARBA00023288"/>
    </source>
</evidence>
<comment type="subcellular location">
    <subcellularLocation>
        <location evidence="1">Membrane</location>
        <topology evidence="1">Multi-pass membrane protein</topology>
    </subcellularLocation>
</comment>
<dbReference type="PROSITE" id="PS50216">
    <property type="entry name" value="DHHC"/>
    <property type="match status" value="1"/>
</dbReference>
<feature type="region of interest" description="Disordered" evidence="11">
    <location>
        <begin position="89"/>
        <end position="188"/>
    </location>
</feature>
<dbReference type="PANTHER" id="PTHR12246">
    <property type="entry name" value="PALMITOYLTRANSFERASE ZDHHC16"/>
    <property type="match status" value="1"/>
</dbReference>
<protein>
    <recommendedName>
        <fullName evidence="10">Palmitoyltransferase</fullName>
        <ecNumber evidence="10">2.3.1.225</ecNumber>
    </recommendedName>
</protein>
<sequence length="533" mass="59432">MSVHPSEGEASHHSHDTVRRIVKRLPVVGAWLLLLIPTALFIGSVSVHEVLLDRHEIGRFLCQVIICSALLFMSIMSFIVACSRRPIRPDKSLAPPGARPLKPDEGAVRPQHRRQRDGRIIPRITITDASVGDDDDIPLRLLRPAPAPRRSPPSYSPQPIAEEDDNTKTQNEEARGEEYRDDEDDASEDRALLGKEEEENVGMAVGQPIMAKLGTGGHRWCRKCDAWKPDRCHHCRACGQCVLKMDHHCPWLDNCVGYHNYKAFMLFVTYAALLAGYGASQAGFEAYHFFNDPGAVRPGPHAAAEMDETWEVRISFLPVLHLLLAVVGGTLGLAVGVLAAYHWYLVLNNRSTLEDFFRNVPTALLDPETRGVVEELGARGSRYRTPGAWRPDHILTRPERTRLRREARAINVFDMGWRYNLRSVMLGDAVASTTPGSWRQIVGDVATAAWPLARPKMRAATGGHYFEYDKDGLERLKTVTTELRLGLEPGSMPPASDHSTPRRPAPQVPGYHVERNNGNQWTIGESESESDGE</sequence>
<evidence type="ECO:0000256" key="1">
    <source>
        <dbReference type="ARBA" id="ARBA00004141"/>
    </source>
</evidence>
<gene>
    <name evidence="13" type="primary">Zdhhc15</name>
    <name evidence="13" type="ORF">LOC62_02G003260</name>
</gene>
<evidence type="ECO:0000256" key="4">
    <source>
        <dbReference type="ARBA" id="ARBA00022989"/>
    </source>
</evidence>
<feature type="transmembrane region" description="Helical" evidence="10">
    <location>
        <begin position="25"/>
        <end position="45"/>
    </location>
</feature>
<feature type="compositionally biased region" description="Basic and acidic residues" evidence="11">
    <location>
        <begin position="166"/>
        <end position="178"/>
    </location>
</feature>
<evidence type="ECO:0000256" key="10">
    <source>
        <dbReference type="RuleBase" id="RU079119"/>
    </source>
</evidence>
<dbReference type="RefSeq" id="XP_062625776.1">
    <property type="nucleotide sequence ID" value="XM_062769792.1"/>
</dbReference>
<evidence type="ECO:0000256" key="8">
    <source>
        <dbReference type="ARBA" id="ARBA00023315"/>
    </source>
</evidence>
<keyword evidence="2 10" id="KW-0808">Transferase</keyword>
<name>A0AAF0Y7S0_9TREE</name>
<dbReference type="GO" id="GO:0016020">
    <property type="term" value="C:membrane"/>
    <property type="evidence" value="ECO:0007669"/>
    <property type="project" value="UniProtKB-SubCell"/>
</dbReference>
<keyword evidence="8 10" id="KW-0012">Acyltransferase</keyword>
<keyword evidence="14" id="KW-1185">Reference proteome</keyword>
<evidence type="ECO:0000256" key="9">
    <source>
        <dbReference type="ARBA" id="ARBA00048048"/>
    </source>
</evidence>
<keyword evidence="5 10" id="KW-0472">Membrane</keyword>
<dbReference type="InterPro" id="IPR001594">
    <property type="entry name" value="Palmitoyltrfase_DHHC"/>
</dbReference>
<feature type="compositionally biased region" description="Pro residues" evidence="11">
    <location>
        <begin position="145"/>
        <end position="156"/>
    </location>
</feature>
<evidence type="ECO:0000259" key="12">
    <source>
        <dbReference type="Pfam" id="PF01529"/>
    </source>
</evidence>
<comment type="similarity">
    <text evidence="10">Belongs to the DHHC palmitoyltransferase family.</text>
</comment>
<keyword evidence="6" id="KW-0564">Palmitate</keyword>
<dbReference type="Pfam" id="PF01529">
    <property type="entry name" value="DHHC"/>
    <property type="match status" value="1"/>
</dbReference>
<accession>A0AAF0Y7S0</accession>
<dbReference type="InterPro" id="IPR039859">
    <property type="entry name" value="PFA4/ZDH16/20/ERF2-like"/>
</dbReference>
<feature type="transmembrane region" description="Helical" evidence="10">
    <location>
        <begin position="57"/>
        <end position="82"/>
    </location>
</feature>
<dbReference type="GeneID" id="87806506"/>